<keyword evidence="3" id="KW-0963">Cytoplasm</keyword>
<evidence type="ECO:0000313" key="9">
    <source>
        <dbReference type="Proteomes" id="UP001374579"/>
    </source>
</evidence>
<keyword evidence="9" id="KW-1185">Reference proteome</keyword>
<dbReference type="PROSITE" id="PS51665">
    <property type="entry name" value="ENKURIN"/>
    <property type="match status" value="1"/>
</dbReference>
<dbReference type="InterPro" id="IPR027012">
    <property type="entry name" value="Enkurin_dom"/>
</dbReference>
<comment type="subcellular location">
    <subcellularLocation>
        <location evidence="1">Cell projection</location>
        <location evidence="1">Cilium</location>
    </subcellularLocation>
    <subcellularLocation>
        <location evidence="2">Cytoplasm</location>
        <location evidence="2">Cytoskeleton</location>
    </subcellularLocation>
</comment>
<organism evidence="8 9">
    <name type="scientific">Littorina saxatilis</name>
    <dbReference type="NCBI Taxonomy" id="31220"/>
    <lineage>
        <taxon>Eukaryota</taxon>
        <taxon>Metazoa</taxon>
        <taxon>Spiralia</taxon>
        <taxon>Lophotrochozoa</taxon>
        <taxon>Mollusca</taxon>
        <taxon>Gastropoda</taxon>
        <taxon>Caenogastropoda</taxon>
        <taxon>Littorinimorpha</taxon>
        <taxon>Littorinoidea</taxon>
        <taxon>Littorinidae</taxon>
        <taxon>Littorina</taxon>
    </lineage>
</organism>
<evidence type="ECO:0000256" key="3">
    <source>
        <dbReference type="ARBA" id="ARBA00022490"/>
    </source>
</evidence>
<feature type="compositionally biased region" description="Basic and acidic residues" evidence="6">
    <location>
        <begin position="56"/>
        <end position="74"/>
    </location>
</feature>
<feature type="compositionally biased region" description="Basic residues" evidence="6">
    <location>
        <begin position="33"/>
        <end position="43"/>
    </location>
</feature>
<evidence type="ECO:0000256" key="2">
    <source>
        <dbReference type="ARBA" id="ARBA00004245"/>
    </source>
</evidence>
<dbReference type="Proteomes" id="UP001374579">
    <property type="component" value="Unassembled WGS sequence"/>
</dbReference>
<gene>
    <name evidence="8" type="ORF">V1264_012770</name>
</gene>
<sequence length="274" mass="31484">MQGGLMLQGSGFGSARHVQEFSMKDHLSENVRRMRQIQRKCKQREKETTQPVKVMWKSEKYADIQSKIKQERENPPPPPRPQSARFLRAHSRSGPLVKLESRPCSPDPTNKLSVPPASSANDVHMMRHNFDFIKVNGRNARHTQVPRPASASALDNLKKKDEETMADYPFGEVPSYLRSRKKQWKKDEEDRIANTPDPSMPPGHRALPEKERMETLTLLKSKEKELVRQLASLPIGCDTMRVRNQRKEVEGKLAEIEEAIKIFSRPKVFVKCDP</sequence>
<keyword evidence="4" id="KW-0206">Cytoskeleton</keyword>
<dbReference type="EMBL" id="JBAMIC010000002">
    <property type="protein sequence ID" value="KAK7113492.1"/>
    <property type="molecule type" value="Genomic_DNA"/>
</dbReference>
<evidence type="ECO:0000256" key="5">
    <source>
        <dbReference type="ARBA" id="ARBA00023273"/>
    </source>
</evidence>
<evidence type="ECO:0000256" key="1">
    <source>
        <dbReference type="ARBA" id="ARBA00004138"/>
    </source>
</evidence>
<dbReference type="PANTHER" id="PTHR21490:SF2">
    <property type="entry name" value="ENKURIN DOMAIN-CONTAINING PROTEIN 1"/>
    <property type="match status" value="1"/>
</dbReference>
<dbReference type="GO" id="GO:0005929">
    <property type="term" value="C:cilium"/>
    <property type="evidence" value="ECO:0007669"/>
    <property type="project" value="UniProtKB-SubCell"/>
</dbReference>
<comment type="caution">
    <text evidence="8">The sequence shown here is derived from an EMBL/GenBank/DDBJ whole genome shotgun (WGS) entry which is preliminary data.</text>
</comment>
<evidence type="ECO:0000259" key="7">
    <source>
        <dbReference type="PROSITE" id="PS51665"/>
    </source>
</evidence>
<dbReference type="Pfam" id="PF13864">
    <property type="entry name" value="Enkurin"/>
    <property type="match status" value="1"/>
</dbReference>
<name>A0AAN9GLZ3_9CAEN</name>
<dbReference type="PANTHER" id="PTHR21490">
    <property type="entry name" value="ENKURIN-RELATED"/>
    <property type="match status" value="1"/>
</dbReference>
<protein>
    <recommendedName>
        <fullName evidence="7">Enkurin domain-containing protein</fullName>
    </recommendedName>
</protein>
<accession>A0AAN9GLZ3</accession>
<evidence type="ECO:0000313" key="8">
    <source>
        <dbReference type="EMBL" id="KAK7113492.1"/>
    </source>
</evidence>
<dbReference type="GO" id="GO:0005881">
    <property type="term" value="C:cytoplasmic microtubule"/>
    <property type="evidence" value="ECO:0007669"/>
    <property type="project" value="TreeGrafter"/>
</dbReference>
<feature type="compositionally biased region" description="Basic and acidic residues" evidence="6">
    <location>
        <begin position="17"/>
        <end position="32"/>
    </location>
</feature>
<reference evidence="8 9" key="1">
    <citation type="submission" date="2024-02" db="EMBL/GenBank/DDBJ databases">
        <title>Chromosome-scale genome assembly of the rough periwinkle Littorina saxatilis.</title>
        <authorList>
            <person name="De Jode A."/>
            <person name="Faria R."/>
            <person name="Formenti G."/>
            <person name="Sims Y."/>
            <person name="Smith T.P."/>
            <person name="Tracey A."/>
            <person name="Wood J.M.D."/>
            <person name="Zagrodzka Z.B."/>
            <person name="Johannesson K."/>
            <person name="Butlin R.K."/>
            <person name="Leder E.H."/>
        </authorList>
    </citation>
    <scope>NUCLEOTIDE SEQUENCE [LARGE SCALE GENOMIC DNA]</scope>
    <source>
        <strain evidence="8">Snail1</strain>
        <tissue evidence="8">Muscle</tissue>
    </source>
</reference>
<dbReference type="InterPro" id="IPR052102">
    <property type="entry name" value="Enkurin_domain-protein"/>
</dbReference>
<dbReference type="AlphaFoldDB" id="A0AAN9GLZ3"/>
<feature type="domain" description="Enkurin" evidence="7">
    <location>
        <begin position="179"/>
        <end position="271"/>
    </location>
</feature>
<keyword evidence="5" id="KW-0966">Cell projection</keyword>
<evidence type="ECO:0000256" key="6">
    <source>
        <dbReference type="SAM" id="MobiDB-lite"/>
    </source>
</evidence>
<feature type="region of interest" description="Disordered" evidence="6">
    <location>
        <begin position="1"/>
        <end position="119"/>
    </location>
</feature>
<feature type="region of interest" description="Disordered" evidence="6">
    <location>
        <begin position="184"/>
        <end position="208"/>
    </location>
</feature>
<proteinExistence type="predicted"/>
<feature type="compositionally biased region" description="Polar residues" evidence="6">
    <location>
        <begin position="107"/>
        <end position="119"/>
    </location>
</feature>
<evidence type="ECO:0000256" key="4">
    <source>
        <dbReference type="ARBA" id="ARBA00023212"/>
    </source>
</evidence>